<evidence type="ECO:0000256" key="2">
    <source>
        <dbReference type="ARBA" id="ARBA00022603"/>
    </source>
</evidence>
<evidence type="ECO:0000256" key="1">
    <source>
        <dbReference type="ARBA" id="ARBA00004123"/>
    </source>
</evidence>
<dbReference type="PANTHER" id="PTHR45814">
    <property type="entry name" value="HISTONE-LYSINE N-METHYLTRANSFERASE SETD1"/>
    <property type="match status" value="1"/>
</dbReference>
<feature type="compositionally biased region" description="Acidic residues" evidence="7">
    <location>
        <begin position="358"/>
        <end position="377"/>
    </location>
</feature>
<feature type="compositionally biased region" description="Pro residues" evidence="7">
    <location>
        <begin position="501"/>
        <end position="517"/>
    </location>
</feature>
<keyword evidence="2" id="KW-0489">Methyltransferase</keyword>
<keyword evidence="5" id="KW-0156">Chromatin regulator</keyword>
<comment type="caution">
    <text evidence="8">The sequence shown here is derived from an EMBL/GenBank/DDBJ whole genome shotgun (WGS) entry which is preliminary data.</text>
</comment>
<feature type="region of interest" description="Disordered" evidence="7">
    <location>
        <begin position="237"/>
        <end position="564"/>
    </location>
</feature>
<feature type="compositionally biased region" description="Acidic residues" evidence="7">
    <location>
        <begin position="261"/>
        <end position="271"/>
    </location>
</feature>
<gene>
    <name evidence="8" type="ORF">P7K49_023581</name>
</gene>
<keyword evidence="9" id="KW-1185">Reference proteome</keyword>
<accession>A0ABQ9UMT4</accession>
<comment type="subcellular location">
    <subcellularLocation>
        <location evidence="1">Nucleus</location>
    </subcellularLocation>
</comment>
<evidence type="ECO:0000256" key="4">
    <source>
        <dbReference type="ARBA" id="ARBA00022691"/>
    </source>
</evidence>
<evidence type="ECO:0000313" key="8">
    <source>
        <dbReference type="EMBL" id="KAK2098130.1"/>
    </source>
</evidence>
<dbReference type="PANTHER" id="PTHR45814:SF1">
    <property type="entry name" value="HISTONE-LYSINE N-METHYLTRANSFERASE SETD1B"/>
    <property type="match status" value="1"/>
</dbReference>
<evidence type="ECO:0000256" key="6">
    <source>
        <dbReference type="ARBA" id="ARBA00023242"/>
    </source>
</evidence>
<evidence type="ECO:0000256" key="3">
    <source>
        <dbReference type="ARBA" id="ARBA00022679"/>
    </source>
</evidence>
<sequence>MTGQAAGPYSPFMAAAAAAASARLQFVNLPACRGPFSLTNSGLGCEQHWPPLPEFDPLVPPPGYVPRQKDPHKATVDGVLLVVLKELKAIMKQDLNRKMVEVVVFWAFDEWWDKKELMAKASLTPKMLGKHKDRITLCLPAGVMGQGQGPGLRGPGPGHRVVQGYSPALLQADVVLDLLDEEDEESKRERDHDIADTPCELAKWDPKGVGVRAVASTASRVDKGGEEDAKEYLSVSSYSSASSFSGSLTTSPSSSTSVKEEEQESTEEKEEEGPRSQLSSSTSSTSDKDDSDDSDDQDESENDDEDTTLSEASEKDEGDLDGEETVSITTSKAEATSSTESSESSEFESSSEDSTSSLEDEEDVVSREEEEEEEAMVADESMASEGPKDFEQDGEEVTVAPGAPVMDSLGMEEEVNIETEAVAPEEQPPMLDEPPLPMGVEPANSREPFGEPDVSQEGAMLLSPEPPVIEVETQPPSSPERAPEHDLDVELEPPMMLPLLLQPPLPPSRLPRPPSLPLEPKTTDTSHPFVPPEHPIEDQPPHSPGLCGSLGKSQSTETVPVTPGREPLLSVGGSGLSMSSPQVPGSPFFYPAPSPGFSKPTKLPFKELDNQWPSKAIPPGSHGHDEVTEEYMELAKSREPWRWPPKKHHEDLFEEITILYDIWNGGIDEEDICFLCFTCEQLLQQGKRMDWLNDTLWAYHPYMLPMWGLSPFWGSGNPHSPLWAPPHSLEKPTVPMKMAARITIIS</sequence>
<name>A0ABQ9UMT4_SAGOE</name>
<organism evidence="8 9">
    <name type="scientific">Saguinus oedipus</name>
    <name type="common">Cotton-top tamarin</name>
    <name type="synonym">Oedipomidas oedipus</name>
    <dbReference type="NCBI Taxonomy" id="9490"/>
    <lineage>
        <taxon>Eukaryota</taxon>
        <taxon>Metazoa</taxon>
        <taxon>Chordata</taxon>
        <taxon>Craniata</taxon>
        <taxon>Vertebrata</taxon>
        <taxon>Euteleostomi</taxon>
        <taxon>Mammalia</taxon>
        <taxon>Eutheria</taxon>
        <taxon>Euarchontoglires</taxon>
        <taxon>Primates</taxon>
        <taxon>Haplorrhini</taxon>
        <taxon>Platyrrhini</taxon>
        <taxon>Cebidae</taxon>
        <taxon>Callitrichinae</taxon>
        <taxon>Saguinus</taxon>
    </lineage>
</organism>
<protein>
    <submittedName>
        <fullName evidence="8">Uncharacterized protein</fullName>
    </submittedName>
</protein>
<keyword evidence="3" id="KW-0808">Transferase</keyword>
<feature type="compositionally biased region" description="Low complexity" evidence="7">
    <location>
        <begin position="327"/>
        <end position="342"/>
    </location>
</feature>
<evidence type="ECO:0000256" key="5">
    <source>
        <dbReference type="ARBA" id="ARBA00022853"/>
    </source>
</evidence>
<keyword evidence="6" id="KW-0539">Nucleus</keyword>
<feature type="compositionally biased region" description="Low complexity" evidence="7">
    <location>
        <begin position="276"/>
        <end position="285"/>
    </location>
</feature>
<dbReference type="EMBL" id="JASSZA010000011">
    <property type="protein sequence ID" value="KAK2098130.1"/>
    <property type="molecule type" value="Genomic_DNA"/>
</dbReference>
<keyword evidence="4" id="KW-0949">S-adenosyl-L-methionine</keyword>
<feature type="compositionally biased region" description="Acidic residues" evidence="7">
    <location>
        <begin position="289"/>
        <end position="324"/>
    </location>
</feature>
<evidence type="ECO:0000256" key="7">
    <source>
        <dbReference type="SAM" id="MobiDB-lite"/>
    </source>
</evidence>
<feature type="compositionally biased region" description="Low complexity" evidence="7">
    <location>
        <begin position="237"/>
        <end position="257"/>
    </location>
</feature>
<dbReference type="InterPro" id="IPR044570">
    <property type="entry name" value="Set1-like"/>
</dbReference>
<dbReference type="Proteomes" id="UP001266305">
    <property type="component" value="Unassembled WGS sequence"/>
</dbReference>
<reference evidence="8 9" key="1">
    <citation type="submission" date="2023-05" db="EMBL/GenBank/DDBJ databases">
        <title>B98-5 Cell Line De Novo Hybrid Assembly: An Optical Mapping Approach.</title>
        <authorList>
            <person name="Kananen K."/>
            <person name="Auerbach J.A."/>
            <person name="Kautto E."/>
            <person name="Blachly J.S."/>
        </authorList>
    </citation>
    <scope>NUCLEOTIDE SEQUENCE [LARGE SCALE GENOMIC DNA]</scope>
    <source>
        <strain evidence="8">B95-8</strain>
        <tissue evidence="8">Cell line</tissue>
    </source>
</reference>
<evidence type="ECO:0000313" key="9">
    <source>
        <dbReference type="Proteomes" id="UP001266305"/>
    </source>
</evidence>
<proteinExistence type="predicted"/>